<dbReference type="PANTHER" id="PTHR24321:SF11">
    <property type="entry name" value="BLR0893 PROTEIN"/>
    <property type="match status" value="1"/>
</dbReference>
<comment type="caution">
    <text evidence="4">The sequence shown here is derived from an EMBL/GenBank/DDBJ whole genome shotgun (WGS) entry which is preliminary data.</text>
</comment>
<evidence type="ECO:0000256" key="1">
    <source>
        <dbReference type="ARBA" id="ARBA00006484"/>
    </source>
</evidence>
<name>W4M8P2_9BACT</name>
<evidence type="ECO:0000313" key="5">
    <source>
        <dbReference type="Proteomes" id="UP000019140"/>
    </source>
</evidence>
<dbReference type="HOGENOM" id="CLU_010194_1_0_7"/>
<keyword evidence="5" id="KW-1185">Reference proteome</keyword>
<dbReference type="InterPro" id="IPR002347">
    <property type="entry name" value="SDR_fam"/>
</dbReference>
<keyword evidence="2" id="KW-0560">Oxidoreductase</keyword>
<dbReference type="PANTHER" id="PTHR24321">
    <property type="entry name" value="DEHYDROGENASES, SHORT CHAIN"/>
    <property type="match status" value="1"/>
</dbReference>
<dbReference type="CDD" id="cd05233">
    <property type="entry name" value="SDR_c"/>
    <property type="match status" value="1"/>
</dbReference>
<reference evidence="4 5" key="1">
    <citation type="journal article" date="2014" name="Nature">
        <title>An environmental bacterial taxon with a large and distinct metabolic repertoire.</title>
        <authorList>
            <person name="Wilson M.C."/>
            <person name="Mori T."/>
            <person name="Ruckert C."/>
            <person name="Uria A.R."/>
            <person name="Helf M.J."/>
            <person name="Takada K."/>
            <person name="Gernert C."/>
            <person name="Steffens U.A."/>
            <person name="Heycke N."/>
            <person name="Schmitt S."/>
            <person name="Rinke C."/>
            <person name="Helfrich E.J."/>
            <person name="Brachmann A.O."/>
            <person name="Gurgui C."/>
            <person name="Wakimoto T."/>
            <person name="Kracht M."/>
            <person name="Crusemann M."/>
            <person name="Hentschel U."/>
            <person name="Abe I."/>
            <person name="Matsunaga S."/>
            <person name="Kalinowski J."/>
            <person name="Takeyama H."/>
            <person name="Piel J."/>
        </authorList>
    </citation>
    <scope>NUCLEOTIDE SEQUENCE [LARGE SCALE GENOMIC DNA]</scope>
    <source>
        <strain evidence="5">TSY2</strain>
    </source>
</reference>
<dbReference type="FunFam" id="3.40.50.720:FF:000084">
    <property type="entry name" value="Short-chain dehydrogenase reductase"/>
    <property type="match status" value="1"/>
</dbReference>
<dbReference type="Proteomes" id="UP000019140">
    <property type="component" value="Unassembled WGS sequence"/>
</dbReference>
<sequence>MAGQLQDKVALVTGGASGIGRSTALTFAREGAKLVIADMNEEGGQQTVHMITENGGAATFVQVDVTRATEVEAMIGKAVETYGRLDCAHNNAGVGSRPRVVLHELPEESWDQVIDINLKGVWLCMKYEITQMLGQGGGAIVNTASIMGLVGSWSRSGAYNASKHGVLGLTKTAALEYAQSGIRVNAVCPGYIRTPLIDRTLSTNPDMEAEIISRHPVGRMGQPGEIA</sequence>
<organism evidence="4 5">
    <name type="scientific">Candidatus Entotheonella gemina</name>
    <dbReference type="NCBI Taxonomy" id="1429439"/>
    <lineage>
        <taxon>Bacteria</taxon>
        <taxon>Pseudomonadati</taxon>
        <taxon>Nitrospinota/Tectimicrobiota group</taxon>
        <taxon>Candidatus Tectimicrobiota</taxon>
        <taxon>Candidatus Entotheonellia</taxon>
        <taxon>Candidatus Entotheonellales</taxon>
        <taxon>Candidatus Entotheonellaceae</taxon>
        <taxon>Candidatus Entotheonella</taxon>
    </lineage>
</organism>
<dbReference type="Gene3D" id="3.40.50.720">
    <property type="entry name" value="NAD(P)-binding Rossmann-like Domain"/>
    <property type="match status" value="1"/>
</dbReference>
<dbReference type="SUPFAM" id="SSF51735">
    <property type="entry name" value="NAD(P)-binding Rossmann-fold domains"/>
    <property type="match status" value="1"/>
</dbReference>
<evidence type="ECO:0000256" key="3">
    <source>
        <dbReference type="RuleBase" id="RU000363"/>
    </source>
</evidence>
<feature type="non-terminal residue" evidence="4">
    <location>
        <position position="227"/>
    </location>
</feature>
<dbReference type="EMBL" id="AZHX01000743">
    <property type="protein sequence ID" value="ETX06271.1"/>
    <property type="molecule type" value="Genomic_DNA"/>
</dbReference>
<evidence type="ECO:0000256" key="2">
    <source>
        <dbReference type="ARBA" id="ARBA00023002"/>
    </source>
</evidence>
<dbReference type="Pfam" id="PF00106">
    <property type="entry name" value="adh_short"/>
    <property type="match status" value="1"/>
</dbReference>
<proteinExistence type="inferred from homology"/>
<dbReference type="PRINTS" id="PR00080">
    <property type="entry name" value="SDRFAMILY"/>
</dbReference>
<dbReference type="GO" id="GO:0016491">
    <property type="term" value="F:oxidoreductase activity"/>
    <property type="evidence" value="ECO:0007669"/>
    <property type="project" value="UniProtKB-KW"/>
</dbReference>
<dbReference type="InterPro" id="IPR020904">
    <property type="entry name" value="Sc_DH/Rdtase_CS"/>
</dbReference>
<comment type="similarity">
    <text evidence="1 3">Belongs to the short-chain dehydrogenases/reductases (SDR) family.</text>
</comment>
<dbReference type="AlphaFoldDB" id="W4M8P2"/>
<evidence type="ECO:0000313" key="4">
    <source>
        <dbReference type="EMBL" id="ETX06271.1"/>
    </source>
</evidence>
<dbReference type="PROSITE" id="PS00061">
    <property type="entry name" value="ADH_SHORT"/>
    <property type="match status" value="1"/>
</dbReference>
<dbReference type="PRINTS" id="PR00081">
    <property type="entry name" value="GDHRDH"/>
</dbReference>
<gene>
    <name evidence="4" type="ORF">ETSY2_18105</name>
</gene>
<protein>
    <submittedName>
        <fullName evidence="4">Short-chain dehydrogenase</fullName>
    </submittedName>
</protein>
<dbReference type="InterPro" id="IPR036291">
    <property type="entry name" value="NAD(P)-bd_dom_sf"/>
</dbReference>
<accession>W4M8P2</accession>